<protein>
    <submittedName>
        <fullName evidence="1">Uncharacterized protein</fullName>
    </submittedName>
</protein>
<sequence length="437" mass="48173">MSWRMTVAASEPSLPPHCEPASDFLFRFSSTFHVCVPTNLAFVSTTLGTLSIISWLFAQLPQIYKNYSLKSTSGLSIYFLVEWCLGDLSNLLGAVSTKQASWQIIIAGYYCFVDFSLVLQWLWYEHFHHGHTLRRVWPRKSRDGDDDYMQRVVIEGVPALSGSNTGEAGTPTQQKASAKDIGSKAPKWRIPDFEQARDRGEKSTPTSRLYVHRTQPSSSIPSPSPRTVLFIACLISLATASPIQPTTPQPSLDPTMTSTSPTPLENAGTILSWLSTALYLFSRLPQLVKNARRRSTSGLSPHLFLAAFFGNLFYSTSMLTNPLAWGSYPAHGAGGWVGAEPSDRGEWIIRALPFWLGAAGVLGLDGAVGVQFTIYGEKENKVVVVEEDAEAGRWRWRRVSGWMRGWVPSFSEPKGREEESGGLLVAGGQNEGYGTVN</sequence>
<reference evidence="1" key="1">
    <citation type="submission" date="2024-02" db="EMBL/GenBank/DDBJ databases">
        <title>Metagenome Assembled Genome of Zalaria obscura JY119.</title>
        <authorList>
            <person name="Vighnesh L."/>
            <person name="Jagadeeshwari U."/>
            <person name="Venkata Ramana C."/>
            <person name="Sasikala C."/>
        </authorList>
    </citation>
    <scope>NUCLEOTIDE SEQUENCE</scope>
    <source>
        <strain evidence="1">JY119</strain>
    </source>
</reference>
<dbReference type="EMBL" id="JAMKPW020000002">
    <property type="protein sequence ID" value="KAK8220066.1"/>
    <property type="molecule type" value="Genomic_DNA"/>
</dbReference>
<keyword evidence="2" id="KW-1185">Reference proteome</keyword>
<gene>
    <name evidence="1" type="ORF">M8818_000482</name>
</gene>
<evidence type="ECO:0000313" key="1">
    <source>
        <dbReference type="EMBL" id="KAK8220066.1"/>
    </source>
</evidence>
<dbReference type="Proteomes" id="UP001320706">
    <property type="component" value="Unassembled WGS sequence"/>
</dbReference>
<comment type="caution">
    <text evidence="1">The sequence shown here is derived from an EMBL/GenBank/DDBJ whole genome shotgun (WGS) entry which is preliminary data.</text>
</comment>
<accession>A0ACC3SP63</accession>
<evidence type="ECO:0000313" key="2">
    <source>
        <dbReference type="Proteomes" id="UP001320706"/>
    </source>
</evidence>
<organism evidence="1 2">
    <name type="scientific">Zalaria obscura</name>
    <dbReference type="NCBI Taxonomy" id="2024903"/>
    <lineage>
        <taxon>Eukaryota</taxon>
        <taxon>Fungi</taxon>
        <taxon>Dikarya</taxon>
        <taxon>Ascomycota</taxon>
        <taxon>Pezizomycotina</taxon>
        <taxon>Dothideomycetes</taxon>
        <taxon>Dothideomycetidae</taxon>
        <taxon>Dothideales</taxon>
        <taxon>Zalariaceae</taxon>
        <taxon>Zalaria</taxon>
    </lineage>
</organism>
<name>A0ACC3SP63_9PEZI</name>
<proteinExistence type="predicted"/>